<accession>A0ABY2A164</accession>
<evidence type="ECO:0000256" key="1">
    <source>
        <dbReference type="SAM" id="MobiDB-lite"/>
    </source>
</evidence>
<dbReference type="Gene3D" id="3.40.50.300">
    <property type="entry name" value="P-loop containing nucleotide triphosphate hydrolases"/>
    <property type="match status" value="1"/>
</dbReference>
<evidence type="ECO:0000313" key="4">
    <source>
        <dbReference type="Proteomes" id="UP000292385"/>
    </source>
</evidence>
<keyword evidence="4" id="KW-1185">Reference proteome</keyword>
<dbReference type="InterPro" id="IPR003593">
    <property type="entry name" value="AAA+_ATPase"/>
</dbReference>
<dbReference type="InterPro" id="IPR027417">
    <property type="entry name" value="P-loop_NTPase"/>
</dbReference>
<feature type="region of interest" description="Disordered" evidence="1">
    <location>
        <begin position="1"/>
        <end position="27"/>
    </location>
</feature>
<gene>
    <name evidence="3" type="ORF">E0H58_25930</name>
</gene>
<sequence length="1091" mass="121048">MRNRSVTTMVGGMSDVDAGGPDSNDGMRRGLLTQAVYEILAVGGPMRSADVLARVAERIEFSDRELSTNATGQVRWRTAATVAMSRSTFGGWLTRDSNQAYSLTESGAEALKELSPDELWLEVTRRYNASKREMEVQGVGWEPFLQWARELVEDIDLDAEERDYKLRAARKWAAAGAACAAGSADWPELLKQAVAAGNFVDPFARTWLRNRIQDHPDQVRAAFGELHTAGTIDAIDAFGGELGSWGSYVSPGDRTVFASCTLLGVAPTSFPPYRPALGTGWAARVGEAPGSSPGERYAALLSLCDGLLERWGDDQPPLRDRLDAQGLGWVALKWPSPDTWPPMKRTELEHWREGGTGEVRVGRGTGVNPIMESAAWTVLSAGLRGETSALVGGIRSWSVEAAQDLSHRLTTGESGRFFERLVQQLEGATDEVRCLAAEFLYIRDAPLHDMNATTKVDRIGTILGAMSGTPALSESLVAALDDGHAFAGGQGYHIKAPEHLQWLCRFVLHWLEQPAEVVDEALRDPFAFRAVTTGVPTDSPSIRYAVEYIAWPGLFPSIVSVAQRKQIRNGLITDIGTASGDHDDEVTRDLVALHLFYQRKNKTIESWYKPPYEGRWRSTSYAGPRAWLIRPDSTDDVFRWLEENCVELRDEAGLALTPDLDAKAVSNLVGDGYAHLPPSQRDELATAFYTFLEGLRPQDLVVALTDEQLMVGTVEEPAPNDDSAPSPLTRPVFWSTSRTPLSTLPPRLGAALEQEGHVVDLTAVRELLAELLDDETRAPKAPPMTQAIKRVMLPPVSQALADELYMPVAPLQELVELLNRRRQLVVYGPPGTGKTFVAKKLAERLAGAQDPSRVRLVQFHPSYAYEDFFEGFRPVEVDGKPHFALQDGPLKLLAAEAAKVENRDKAYVLIIDELNRANLAKVFGELYFLLEYREETVRLQYRPDKPFSLPDNMFIIGTMNTADRSIALVDAAIRRRFPFYEMHPRREPVRGVLAEFAKRRQLTDDRVGLLEELNLAMGQRGHDLHIGPSYLMRDGLDAPGALDLVWRYDILPLLHEHFYGSKLPEMIDQEFGLATLRRRIEERTKGTHGDA</sequence>
<comment type="caution">
    <text evidence="3">The sequence shown here is derived from an EMBL/GenBank/DDBJ whole genome shotgun (WGS) entry which is preliminary data.</text>
</comment>
<reference evidence="3 4" key="1">
    <citation type="submission" date="2019-02" db="EMBL/GenBank/DDBJ databases">
        <title>Kribbella capetownensis sp. nov. and Kribbella speibonae sp. nov., isolated from soil.</title>
        <authorList>
            <person name="Curtis S.M."/>
            <person name="Norton I."/>
            <person name="Everest G.J."/>
            <person name="Meyers P.R."/>
        </authorList>
    </citation>
    <scope>NUCLEOTIDE SEQUENCE [LARGE SCALE GENOMIC DNA]</scope>
    <source>
        <strain evidence="3 4">SK5</strain>
    </source>
</reference>
<evidence type="ECO:0000313" key="3">
    <source>
        <dbReference type="EMBL" id="TCC20790.1"/>
    </source>
</evidence>
<dbReference type="CDD" id="cd00009">
    <property type="entry name" value="AAA"/>
    <property type="match status" value="1"/>
</dbReference>
<dbReference type="PANTHER" id="PTHR37291:SF1">
    <property type="entry name" value="TYPE IV METHYL-DIRECTED RESTRICTION ENZYME ECOKMCRB SUBUNIT"/>
    <property type="match status" value="1"/>
</dbReference>
<organism evidence="3 4">
    <name type="scientific">Kribbella speibonae</name>
    <dbReference type="NCBI Taxonomy" id="1572660"/>
    <lineage>
        <taxon>Bacteria</taxon>
        <taxon>Bacillati</taxon>
        <taxon>Actinomycetota</taxon>
        <taxon>Actinomycetes</taxon>
        <taxon>Propionibacteriales</taxon>
        <taxon>Kribbellaceae</taxon>
        <taxon>Kribbella</taxon>
    </lineage>
</organism>
<feature type="domain" description="AAA+ ATPase" evidence="2">
    <location>
        <begin position="820"/>
        <end position="987"/>
    </location>
</feature>
<dbReference type="Proteomes" id="UP000292385">
    <property type="component" value="Unassembled WGS sequence"/>
</dbReference>
<dbReference type="SMART" id="SM00382">
    <property type="entry name" value="AAA"/>
    <property type="match status" value="1"/>
</dbReference>
<name>A0ABY2A164_9ACTN</name>
<dbReference type="InterPro" id="IPR052934">
    <property type="entry name" value="Methyl-DNA_Rec/Restrict_Enz"/>
</dbReference>
<dbReference type="InterPro" id="IPR011704">
    <property type="entry name" value="ATPase_dyneun-rel_AAA"/>
</dbReference>
<protein>
    <submittedName>
        <fullName evidence="3">AAA family ATPase</fullName>
    </submittedName>
</protein>
<dbReference type="EMBL" id="SJJY01000006">
    <property type="protein sequence ID" value="TCC20790.1"/>
    <property type="molecule type" value="Genomic_DNA"/>
</dbReference>
<evidence type="ECO:0000259" key="2">
    <source>
        <dbReference type="SMART" id="SM00382"/>
    </source>
</evidence>
<dbReference type="PANTHER" id="PTHR37291">
    <property type="entry name" value="5-METHYLCYTOSINE-SPECIFIC RESTRICTION ENZYME B"/>
    <property type="match status" value="1"/>
</dbReference>
<dbReference type="SUPFAM" id="SSF52540">
    <property type="entry name" value="P-loop containing nucleoside triphosphate hydrolases"/>
    <property type="match status" value="1"/>
</dbReference>
<proteinExistence type="predicted"/>
<dbReference type="Pfam" id="PF07728">
    <property type="entry name" value="AAA_5"/>
    <property type="match status" value="1"/>
</dbReference>